<evidence type="ECO:0000256" key="4">
    <source>
        <dbReference type="ARBA" id="ARBA00022692"/>
    </source>
</evidence>
<evidence type="ECO:0000256" key="1">
    <source>
        <dbReference type="ARBA" id="ARBA00004141"/>
    </source>
</evidence>
<accession>A0A6I4P6Y0</accession>
<feature type="transmembrane region" description="Helical" evidence="8">
    <location>
        <begin position="6"/>
        <end position="24"/>
    </location>
</feature>
<comment type="similarity">
    <text evidence="2">Belongs to the peptidase S1C family.</text>
</comment>
<dbReference type="InterPro" id="IPR047680">
    <property type="entry name" value="MarP-like"/>
</dbReference>
<evidence type="ECO:0000256" key="6">
    <source>
        <dbReference type="ARBA" id="ARBA00022989"/>
    </source>
</evidence>
<dbReference type="PANTHER" id="PTHR43343:SF3">
    <property type="entry name" value="PROTEASE DO-LIKE 8, CHLOROPLASTIC"/>
    <property type="match status" value="1"/>
</dbReference>
<feature type="transmembrane region" description="Helical" evidence="8">
    <location>
        <begin position="64"/>
        <end position="82"/>
    </location>
</feature>
<keyword evidence="10" id="KW-1185">Reference proteome</keyword>
<name>A0A6I4P6Y0_9MICO</name>
<dbReference type="InterPro" id="IPR043504">
    <property type="entry name" value="Peptidase_S1_PA_chymotrypsin"/>
</dbReference>
<dbReference type="Pfam" id="PF02674">
    <property type="entry name" value="Colicin_V"/>
    <property type="match status" value="1"/>
</dbReference>
<dbReference type="GO" id="GO:0016020">
    <property type="term" value="C:membrane"/>
    <property type="evidence" value="ECO:0007669"/>
    <property type="project" value="UniProtKB-SubCell"/>
</dbReference>
<dbReference type="PRINTS" id="PR00834">
    <property type="entry name" value="PROTEASES2C"/>
</dbReference>
<dbReference type="PANTHER" id="PTHR43343">
    <property type="entry name" value="PEPTIDASE S12"/>
    <property type="match status" value="1"/>
</dbReference>
<protein>
    <submittedName>
        <fullName evidence="9">MarP family serine protease</fullName>
    </submittedName>
</protein>
<evidence type="ECO:0000313" key="10">
    <source>
        <dbReference type="Proteomes" id="UP000438182"/>
    </source>
</evidence>
<evidence type="ECO:0000256" key="3">
    <source>
        <dbReference type="ARBA" id="ARBA00022670"/>
    </source>
</evidence>
<dbReference type="GO" id="GO:0006508">
    <property type="term" value="P:proteolysis"/>
    <property type="evidence" value="ECO:0007669"/>
    <property type="project" value="UniProtKB-KW"/>
</dbReference>
<comment type="subcellular location">
    <subcellularLocation>
        <location evidence="1">Membrane</location>
        <topology evidence="1">Multi-pass membrane protein</topology>
    </subcellularLocation>
</comment>
<dbReference type="InterPro" id="IPR001940">
    <property type="entry name" value="Peptidase_S1C"/>
</dbReference>
<dbReference type="Proteomes" id="UP000438182">
    <property type="component" value="Unassembled WGS sequence"/>
</dbReference>
<comment type="caution">
    <text evidence="9">The sequence shown here is derived from an EMBL/GenBank/DDBJ whole genome shotgun (WGS) entry which is preliminary data.</text>
</comment>
<dbReference type="GO" id="GO:0009403">
    <property type="term" value="P:toxin biosynthetic process"/>
    <property type="evidence" value="ECO:0007669"/>
    <property type="project" value="InterPro"/>
</dbReference>
<dbReference type="Pfam" id="PF13365">
    <property type="entry name" value="Trypsin_2"/>
    <property type="match status" value="1"/>
</dbReference>
<dbReference type="NCBIfam" id="NF033740">
    <property type="entry name" value="MarP_fam_protase"/>
    <property type="match status" value="1"/>
</dbReference>
<organism evidence="9 10">
    <name type="scientific">Agromyces seonyuensis</name>
    <dbReference type="NCBI Taxonomy" id="2662446"/>
    <lineage>
        <taxon>Bacteria</taxon>
        <taxon>Bacillati</taxon>
        <taxon>Actinomycetota</taxon>
        <taxon>Actinomycetes</taxon>
        <taxon>Micrococcales</taxon>
        <taxon>Microbacteriaceae</taxon>
        <taxon>Agromyces</taxon>
    </lineage>
</organism>
<reference evidence="9 10" key="1">
    <citation type="submission" date="2019-12" db="EMBL/GenBank/DDBJ databases">
        <authorList>
            <person name="Kim Y.S."/>
        </authorList>
    </citation>
    <scope>NUCLEOTIDE SEQUENCE [LARGE SCALE GENOMIC DNA]</scope>
    <source>
        <strain evidence="9 10">MMS17-SY077</strain>
    </source>
</reference>
<feature type="transmembrane region" description="Helical" evidence="8">
    <location>
        <begin position="103"/>
        <end position="129"/>
    </location>
</feature>
<keyword evidence="6 8" id="KW-1133">Transmembrane helix</keyword>
<sequence>MGSWDWLVDVVFLLILLAGLLNGVRAGLFRTAGALIGLVAGGIAAFFAMPWVMTLPLDPLLRSIATVFVGVLLLAVGAGLGGTLGRFLGSGAEAVHLGWLDRILGGAAGIVASAFAILLVFGGIGAMGIPGVSPAFANSRVLAALEAVTPEPVSNWAAQVRGAATDQAVPWLADVLDAPTETPEQPDFAVDDPEVLAASDSVVRITGTAYQCGVGMTGSGFVVAEDRIVTNAHVVAGLESPLVEAPDGETAPGRIVAFDPANDLAVIATDGLGLAPLAMSSPLEIGAQAVVAGYPLGGPLDLQPANVVSSGVARIVVDGAESQRDIVTIAGTVEHGNSGGPLLTMDGTVAGVVFAKSETVSGVGFAIAPSLLDPLAAQSAELRASVSTGSCTG</sequence>
<proteinExistence type="inferred from homology"/>
<evidence type="ECO:0000256" key="7">
    <source>
        <dbReference type="ARBA" id="ARBA00023136"/>
    </source>
</evidence>
<feature type="transmembrane region" description="Helical" evidence="8">
    <location>
        <begin position="31"/>
        <end position="52"/>
    </location>
</feature>
<dbReference type="RefSeq" id="WP_160425734.1">
    <property type="nucleotide sequence ID" value="NZ_WSTA01000062.1"/>
</dbReference>
<keyword evidence="3 9" id="KW-0645">Protease</keyword>
<keyword evidence="4 8" id="KW-0812">Transmembrane</keyword>
<dbReference type="AlphaFoldDB" id="A0A6I4P6Y0"/>
<dbReference type="SUPFAM" id="SSF50494">
    <property type="entry name" value="Trypsin-like serine proteases"/>
    <property type="match status" value="1"/>
</dbReference>
<dbReference type="InterPro" id="IPR051201">
    <property type="entry name" value="Chloro_Bact_Ser_Proteases"/>
</dbReference>
<keyword evidence="5" id="KW-0378">Hydrolase</keyword>
<dbReference type="InterPro" id="IPR009003">
    <property type="entry name" value="Peptidase_S1_PA"/>
</dbReference>
<gene>
    <name evidence="9" type="ORF">GB864_13025</name>
</gene>
<evidence type="ECO:0000256" key="8">
    <source>
        <dbReference type="SAM" id="Phobius"/>
    </source>
</evidence>
<evidence type="ECO:0000256" key="5">
    <source>
        <dbReference type="ARBA" id="ARBA00022801"/>
    </source>
</evidence>
<dbReference type="GO" id="GO:0004252">
    <property type="term" value="F:serine-type endopeptidase activity"/>
    <property type="evidence" value="ECO:0007669"/>
    <property type="project" value="InterPro"/>
</dbReference>
<dbReference type="EMBL" id="WSTA01000062">
    <property type="protein sequence ID" value="MWB99467.1"/>
    <property type="molecule type" value="Genomic_DNA"/>
</dbReference>
<dbReference type="InterPro" id="IPR003825">
    <property type="entry name" value="Colicin-V_CvpA"/>
</dbReference>
<evidence type="ECO:0000313" key="9">
    <source>
        <dbReference type="EMBL" id="MWB99467.1"/>
    </source>
</evidence>
<evidence type="ECO:0000256" key="2">
    <source>
        <dbReference type="ARBA" id="ARBA00010541"/>
    </source>
</evidence>
<keyword evidence="7 8" id="KW-0472">Membrane</keyword>
<dbReference type="Gene3D" id="2.40.10.10">
    <property type="entry name" value="Trypsin-like serine proteases"/>
    <property type="match status" value="2"/>
</dbReference>